<dbReference type="InterPro" id="IPR045944">
    <property type="entry name" value="DUF6364"/>
</dbReference>
<keyword evidence="2" id="KW-1185">Reference proteome</keyword>
<sequence>MTTRKLTIRLPEEDVEFAKNYASKHGITLTELIDRYLKQLRRGAEGGIHPDILRFSGIIPAEIDTRKEYHEAMEDKHQ</sequence>
<dbReference type="AlphaFoldDB" id="A0A0B5FSH5"/>
<dbReference type="HOGENOM" id="CLU_168243_1_1_7"/>
<dbReference type="OrthoDB" id="5785332at2"/>
<proteinExistence type="predicted"/>
<evidence type="ECO:0000313" key="2">
    <source>
        <dbReference type="Proteomes" id="UP000035036"/>
    </source>
</evidence>
<name>A0A0B5FSH5_9BACT</name>
<reference evidence="1 2" key="1">
    <citation type="journal article" date="2015" name="Genome Announc.">
        <title>Genomes of Geoalkalibacter ferrihydriticus Z-0531T and Geoalkalibacter subterraneus Red1T, Two Haloalkaliphilic Metal-Reducing Deltaproteobacteria.</title>
        <authorList>
            <person name="Badalamenti J.P."/>
            <person name="Krajmalnik-Brown R."/>
            <person name="Torres C.I."/>
            <person name="Bond D.R."/>
        </authorList>
    </citation>
    <scope>NUCLEOTIDE SEQUENCE [LARGE SCALE GENOMIC DNA]</scope>
    <source>
        <strain evidence="1 2">Red1</strain>
    </source>
</reference>
<dbReference type="Proteomes" id="UP000035036">
    <property type="component" value="Chromosome"/>
</dbReference>
<evidence type="ECO:0000313" key="1">
    <source>
        <dbReference type="EMBL" id="AJF06531.1"/>
    </source>
</evidence>
<dbReference type="STRING" id="483547.GSUB_08175"/>
<organism evidence="1 2">
    <name type="scientific">Geoalkalibacter subterraneus</name>
    <dbReference type="NCBI Taxonomy" id="483547"/>
    <lineage>
        <taxon>Bacteria</taxon>
        <taxon>Pseudomonadati</taxon>
        <taxon>Thermodesulfobacteriota</taxon>
        <taxon>Desulfuromonadia</taxon>
        <taxon>Desulfuromonadales</taxon>
        <taxon>Geoalkalibacteraceae</taxon>
        <taxon>Geoalkalibacter</taxon>
    </lineage>
</organism>
<gene>
    <name evidence="1" type="ORF">GSUB_08175</name>
</gene>
<protein>
    <submittedName>
        <fullName evidence="1">Uncharacterized protein</fullName>
    </submittedName>
</protein>
<dbReference type="EMBL" id="CP010311">
    <property type="protein sequence ID" value="AJF06531.1"/>
    <property type="molecule type" value="Genomic_DNA"/>
</dbReference>
<accession>A0A0B5FSH5</accession>
<dbReference type="KEGG" id="gsb:GSUB_08175"/>
<dbReference type="Pfam" id="PF19891">
    <property type="entry name" value="DUF6364"/>
    <property type="match status" value="1"/>
</dbReference>
<dbReference type="RefSeq" id="WP_040200177.1">
    <property type="nucleotide sequence ID" value="NZ_CP010311.1"/>
</dbReference>